<reference evidence="1" key="1">
    <citation type="submission" date="2019-10" db="EMBL/GenBank/DDBJ databases">
        <authorList>
            <consortium name="DOE Joint Genome Institute"/>
            <person name="Kuo A."/>
            <person name="Miyauchi S."/>
            <person name="Kiss E."/>
            <person name="Drula E."/>
            <person name="Kohler A."/>
            <person name="Sanchez-Garcia M."/>
            <person name="Andreopoulos B."/>
            <person name="Barry K.W."/>
            <person name="Bonito G."/>
            <person name="Buee M."/>
            <person name="Carver A."/>
            <person name="Chen C."/>
            <person name="Cichocki N."/>
            <person name="Clum A."/>
            <person name="Culley D."/>
            <person name="Crous P.W."/>
            <person name="Fauchery L."/>
            <person name="Girlanda M."/>
            <person name="Hayes R."/>
            <person name="Keri Z."/>
            <person name="Labutti K."/>
            <person name="Lipzen A."/>
            <person name="Lombard V."/>
            <person name="Magnuson J."/>
            <person name="Maillard F."/>
            <person name="Morin E."/>
            <person name="Murat C."/>
            <person name="Nolan M."/>
            <person name="Ohm R."/>
            <person name="Pangilinan J."/>
            <person name="Pereira M."/>
            <person name="Perotto S."/>
            <person name="Peter M."/>
            <person name="Riley R."/>
            <person name="Sitrit Y."/>
            <person name="Stielow B."/>
            <person name="Szollosi G."/>
            <person name="Zifcakova L."/>
            <person name="Stursova M."/>
            <person name="Spatafora J.W."/>
            <person name="Tedersoo L."/>
            <person name="Vaario L.-M."/>
            <person name="Yamada A."/>
            <person name="Yan M."/>
            <person name="Wang P."/>
            <person name="Xu J."/>
            <person name="Bruns T."/>
            <person name="Baldrian P."/>
            <person name="Vilgalys R."/>
            <person name="Henrissat B."/>
            <person name="Grigoriev I.V."/>
            <person name="Hibbett D."/>
            <person name="Nagy L.G."/>
            <person name="Martin F.M."/>
        </authorList>
    </citation>
    <scope>NUCLEOTIDE SEQUENCE</scope>
    <source>
        <strain evidence="1">P2</strain>
    </source>
</reference>
<evidence type="ECO:0000313" key="2">
    <source>
        <dbReference type="Proteomes" id="UP000886501"/>
    </source>
</evidence>
<keyword evidence="2" id="KW-1185">Reference proteome</keyword>
<comment type="caution">
    <text evidence="1">The sequence shown here is derived from an EMBL/GenBank/DDBJ whole genome shotgun (WGS) entry which is preliminary data.</text>
</comment>
<accession>A0ACB6Z679</accession>
<protein>
    <submittedName>
        <fullName evidence="1">Uncharacterized protein</fullName>
    </submittedName>
</protein>
<gene>
    <name evidence="1" type="ORF">BDM02DRAFT_3263177</name>
</gene>
<name>A0ACB6Z679_THEGA</name>
<proteinExistence type="predicted"/>
<dbReference type="EMBL" id="MU118106">
    <property type="protein sequence ID" value="KAF9645044.1"/>
    <property type="molecule type" value="Genomic_DNA"/>
</dbReference>
<organism evidence="1 2">
    <name type="scientific">Thelephora ganbajun</name>
    <name type="common">Ganba fungus</name>
    <dbReference type="NCBI Taxonomy" id="370292"/>
    <lineage>
        <taxon>Eukaryota</taxon>
        <taxon>Fungi</taxon>
        <taxon>Dikarya</taxon>
        <taxon>Basidiomycota</taxon>
        <taxon>Agaricomycotina</taxon>
        <taxon>Agaricomycetes</taxon>
        <taxon>Thelephorales</taxon>
        <taxon>Thelephoraceae</taxon>
        <taxon>Thelephora</taxon>
    </lineage>
</organism>
<sequence>MSSRKRRLTNSGGTSGSNSDQSRCEWIQRPLESAPGEVTALIKHYEQPEDVKDQIKDLKPQLARFKQNITTTTIDGDPEETGRRKELTSALKEIEERSQELLTKGTAAQFLDKDSGEVAGLVERLREAITHYQVSGKRFVATNRAQIGGQISQQQAICDQIANLSSSLGTLLELHEKSPAVKNKLDSVMARLDRLWSEEDNDDGLWDENERKHRAELFDTLRLINDKGNTLYNRINGQGYNESQDDVQAASAMADDIRDAIVDYQMAQQRTIYDMNCRLIDAGPVLPSFPLNQTHPSTIQRIYRY</sequence>
<evidence type="ECO:0000313" key="1">
    <source>
        <dbReference type="EMBL" id="KAF9645044.1"/>
    </source>
</evidence>
<dbReference type="Proteomes" id="UP000886501">
    <property type="component" value="Unassembled WGS sequence"/>
</dbReference>
<reference evidence="1" key="2">
    <citation type="journal article" date="2020" name="Nat. Commun.">
        <title>Large-scale genome sequencing of mycorrhizal fungi provides insights into the early evolution of symbiotic traits.</title>
        <authorList>
            <person name="Miyauchi S."/>
            <person name="Kiss E."/>
            <person name="Kuo A."/>
            <person name="Drula E."/>
            <person name="Kohler A."/>
            <person name="Sanchez-Garcia M."/>
            <person name="Morin E."/>
            <person name="Andreopoulos B."/>
            <person name="Barry K.W."/>
            <person name="Bonito G."/>
            <person name="Buee M."/>
            <person name="Carver A."/>
            <person name="Chen C."/>
            <person name="Cichocki N."/>
            <person name="Clum A."/>
            <person name="Culley D."/>
            <person name="Crous P.W."/>
            <person name="Fauchery L."/>
            <person name="Girlanda M."/>
            <person name="Hayes R.D."/>
            <person name="Keri Z."/>
            <person name="LaButti K."/>
            <person name="Lipzen A."/>
            <person name="Lombard V."/>
            <person name="Magnuson J."/>
            <person name="Maillard F."/>
            <person name="Murat C."/>
            <person name="Nolan M."/>
            <person name="Ohm R.A."/>
            <person name="Pangilinan J."/>
            <person name="Pereira M.F."/>
            <person name="Perotto S."/>
            <person name="Peter M."/>
            <person name="Pfister S."/>
            <person name="Riley R."/>
            <person name="Sitrit Y."/>
            <person name="Stielow J.B."/>
            <person name="Szollosi G."/>
            <person name="Zifcakova L."/>
            <person name="Stursova M."/>
            <person name="Spatafora J.W."/>
            <person name="Tedersoo L."/>
            <person name="Vaario L.M."/>
            <person name="Yamada A."/>
            <person name="Yan M."/>
            <person name="Wang P."/>
            <person name="Xu J."/>
            <person name="Bruns T."/>
            <person name="Baldrian P."/>
            <person name="Vilgalys R."/>
            <person name="Dunand C."/>
            <person name="Henrissat B."/>
            <person name="Grigoriev I.V."/>
            <person name="Hibbett D."/>
            <person name="Nagy L.G."/>
            <person name="Martin F.M."/>
        </authorList>
    </citation>
    <scope>NUCLEOTIDE SEQUENCE</scope>
    <source>
        <strain evidence="1">P2</strain>
    </source>
</reference>